<reference evidence="9" key="1">
    <citation type="journal article" date="2019" name="Int. J. Syst. Evol. Microbiol.">
        <title>The Global Catalogue of Microorganisms (GCM) 10K type strain sequencing project: providing services to taxonomists for standard genome sequencing and annotation.</title>
        <authorList>
            <consortium name="The Broad Institute Genomics Platform"/>
            <consortium name="The Broad Institute Genome Sequencing Center for Infectious Disease"/>
            <person name="Wu L."/>
            <person name="Ma J."/>
        </authorList>
    </citation>
    <scope>NUCLEOTIDE SEQUENCE [LARGE SCALE GENOMIC DNA]</scope>
    <source>
        <strain evidence="9">CGMCC 4.7466</strain>
    </source>
</reference>
<feature type="modified residue" description="4-aspartylphosphate" evidence="4">
    <location>
        <position position="54"/>
    </location>
</feature>
<sequence length="233" mass="26747">MSKAKILLVEDDPNLGDILQEYLTVKGYDTTLCRDGVEGWNKFRKGQFQLCILDVMMPKKDGFTLGKEIRQVEENIPIIYLTAKNLKEDVIEGLKIGADDYITKPFSMEELLLRISAILRRTQSKSEPETLKTYKFGGFTLQYDMQILEGPDGEHKLTSKENELLRLLVAERNKNVSRSHALKQIWGDDSYFNARSMDVYLSKIRKLLKADENVQIITLHGEGFKMVVNQPAR</sequence>
<feature type="DNA-binding region" description="OmpR/PhoB-type" evidence="5">
    <location>
        <begin position="131"/>
        <end position="228"/>
    </location>
</feature>
<dbReference type="PROSITE" id="PS50110">
    <property type="entry name" value="RESPONSE_REGULATORY"/>
    <property type="match status" value="1"/>
</dbReference>
<dbReference type="SMART" id="SM00862">
    <property type="entry name" value="Trans_reg_C"/>
    <property type="match status" value="1"/>
</dbReference>
<evidence type="ECO:0000259" key="7">
    <source>
        <dbReference type="PROSITE" id="PS51755"/>
    </source>
</evidence>
<dbReference type="InterPro" id="IPR011006">
    <property type="entry name" value="CheY-like_superfamily"/>
</dbReference>
<dbReference type="Gene3D" id="1.10.10.10">
    <property type="entry name" value="Winged helix-like DNA-binding domain superfamily/Winged helix DNA-binding domain"/>
    <property type="match status" value="1"/>
</dbReference>
<dbReference type="SUPFAM" id="SSF52172">
    <property type="entry name" value="CheY-like"/>
    <property type="match status" value="1"/>
</dbReference>
<keyword evidence="2" id="KW-0902">Two-component regulatory system</keyword>
<protein>
    <submittedName>
        <fullName evidence="8">Response regulator transcription factor</fullName>
    </submittedName>
</protein>
<evidence type="ECO:0000256" key="5">
    <source>
        <dbReference type="PROSITE-ProRule" id="PRU01091"/>
    </source>
</evidence>
<name>A0ABV9SXT4_9BACT</name>
<proteinExistence type="predicted"/>
<evidence type="ECO:0000259" key="6">
    <source>
        <dbReference type="PROSITE" id="PS50110"/>
    </source>
</evidence>
<dbReference type="InterPro" id="IPR016032">
    <property type="entry name" value="Sig_transdc_resp-reg_C-effctor"/>
</dbReference>
<dbReference type="Proteomes" id="UP001595818">
    <property type="component" value="Unassembled WGS sequence"/>
</dbReference>
<dbReference type="CDD" id="cd17574">
    <property type="entry name" value="REC_OmpR"/>
    <property type="match status" value="1"/>
</dbReference>
<organism evidence="8 9">
    <name type="scientific">Negadavirga shengliensis</name>
    <dbReference type="NCBI Taxonomy" id="1389218"/>
    <lineage>
        <taxon>Bacteria</taxon>
        <taxon>Pseudomonadati</taxon>
        <taxon>Bacteroidota</taxon>
        <taxon>Cytophagia</taxon>
        <taxon>Cytophagales</taxon>
        <taxon>Cyclobacteriaceae</taxon>
        <taxon>Negadavirga</taxon>
    </lineage>
</organism>
<evidence type="ECO:0000313" key="9">
    <source>
        <dbReference type="Proteomes" id="UP001595818"/>
    </source>
</evidence>
<keyword evidence="3 5" id="KW-0238">DNA-binding</keyword>
<comment type="caution">
    <text evidence="8">The sequence shown here is derived from an EMBL/GenBank/DDBJ whole genome shotgun (WGS) entry which is preliminary data.</text>
</comment>
<evidence type="ECO:0000313" key="8">
    <source>
        <dbReference type="EMBL" id="MFC4871240.1"/>
    </source>
</evidence>
<feature type="domain" description="OmpR/PhoB-type" evidence="7">
    <location>
        <begin position="131"/>
        <end position="228"/>
    </location>
</feature>
<dbReference type="Gene3D" id="6.10.250.690">
    <property type="match status" value="1"/>
</dbReference>
<evidence type="ECO:0000256" key="2">
    <source>
        <dbReference type="ARBA" id="ARBA00023012"/>
    </source>
</evidence>
<dbReference type="Gene3D" id="3.40.50.2300">
    <property type="match status" value="1"/>
</dbReference>
<dbReference type="InterPro" id="IPR001789">
    <property type="entry name" value="Sig_transdc_resp-reg_receiver"/>
</dbReference>
<keyword evidence="9" id="KW-1185">Reference proteome</keyword>
<dbReference type="PANTHER" id="PTHR48111:SF40">
    <property type="entry name" value="PHOSPHATE REGULON TRANSCRIPTIONAL REGULATORY PROTEIN PHOB"/>
    <property type="match status" value="1"/>
</dbReference>
<evidence type="ECO:0000256" key="1">
    <source>
        <dbReference type="ARBA" id="ARBA00022553"/>
    </source>
</evidence>
<dbReference type="PROSITE" id="PS51755">
    <property type="entry name" value="OMPR_PHOB"/>
    <property type="match status" value="1"/>
</dbReference>
<dbReference type="InterPro" id="IPR036388">
    <property type="entry name" value="WH-like_DNA-bd_sf"/>
</dbReference>
<dbReference type="RefSeq" id="WP_377062532.1">
    <property type="nucleotide sequence ID" value="NZ_JBHSJJ010000003.1"/>
</dbReference>
<dbReference type="CDD" id="cd00383">
    <property type="entry name" value="trans_reg_C"/>
    <property type="match status" value="1"/>
</dbReference>
<dbReference type="SUPFAM" id="SSF46894">
    <property type="entry name" value="C-terminal effector domain of the bipartite response regulators"/>
    <property type="match status" value="1"/>
</dbReference>
<dbReference type="InterPro" id="IPR039420">
    <property type="entry name" value="WalR-like"/>
</dbReference>
<dbReference type="SMART" id="SM00448">
    <property type="entry name" value="REC"/>
    <property type="match status" value="1"/>
</dbReference>
<dbReference type="InterPro" id="IPR001867">
    <property type="entry name" value="OmpR/PhoB-type_DNA-bd"/>
</dbReference>
<accession>A0ABV9SXT4</accession>
<keyword evidence="1 4" id="KW-0597">Phosphoprotein</keyword>
<dbReference type="Pfam" id="PF00486">
    <property type="entry name" value="Trans_reg_C"/>
    <property type="match status" value="1"/>
</dbReference>
<dbReference type="PANTHER" id="PTHR48111">
    <property type="entry name" value="REGULATOR OF RPOS"/>
    <property type="match status" value="1"/>
</dbReference>
<gene>
    <name evidence="8" type="ORF">ACFPFU_06040</name>
</gene>
<feature type="domain" description="Response regulatory" evidence="6">
    <location>
        <begin position="5"/>
        <end position="119"/>
    </location>
</feature>
<evidence type="ECO:0000256" key="3">
    <source>
        <dbReference type="ARBA" id="ARBA00023125"/>
    </source>
</evidence>
<evidence type="ECO:0000256" key="4">
    <source>
        <dbReference type="PROSITE-ProRule" id="PRU00169"/>
    </source>
</evidence>
<dbReference type="EMBL" id="JBHSJJ010000003">
    <property type="protein sequence ID" value="MFC4871240.1"/>
    <property type="molecule type" value="Genomic_DNA"/>
</dbReference>
<dbReference type="Pfam" id="PF00072">
    <property type="entry name" value="Response_reg"/>
    <property type="match status" value="1"/>
</dbReference>